<evidence type="ECO:0000256" key="1">
    <source>
        <dbReference type="SAM" id="MobiDB-lite"/>
    </source>
</evidence>
<dbReference type="RefSeq" id="XP_040749666.1">
    <property type="nucleotide sequence ID" value="XM_040900202.1"/>
</dbReference>
<dbReference type="OrthoDB" id="4157036at2759"/>
<dbReference type="VEuPathDB" id="FungiDB:P175DRAFT_0535188"/>
<protein>
    <submittedName>
        <fullName evidence="2">Uncharacterized protein</fullName>
    </submittedName>
</protein>
<organism evidence="2 3">
    <name type="scientific">Aspergillus ochraceoroseus IBT 24754</name>
    <dbReference type="NCBI Taxonomy" id="1392256"/>
    <lineage>
        <taxon>Eukaryota</taxon>
        <taxon>Fungi</taxon>
        <taxon>Dikarya</taxon>
        <taxon>Ascomycota</taxon>
        <taxon>Pezizomycotina</taxon>
        <taxon>Eurotiomycetes</taxon>
        <taxon>Eurotiomycetidae</taxon>
        <taxon>Eurotiales</taxon>
        <taxon>Aspergillaceae</taxon>
        <taxon>Aspergillus</taxon>
        <taxon>Aspergillus subgen. Nidulantes</taxon>
    </lineage>
</organism>
<feature type="region of interest" description="Disordered" evidence="1">
    <location>
        <begin position="160"/>
        <end position="250"/>
    </location>
</feature>
<name>A0A2T5LPR3_9EURO</name>
<reference evidence="2 3" key="1">
    <citation type="journal article" date="2018" name="Proc. Natl. Acad. Sci. U.S.A.">
        <title>Linking secondary metabolites to gene clusters through genome sequencing of six diverse Aspergillus species.</title>
        <authorList>
            <person name="Kaerboelling I."/>
            <person name="Vesth T.C."/>
            <person name="Frisvad J.C."/>
            <person name="Nybo J.L."/>
            <person name="Theobald S."/>
            <person name="Kuo A."/>
            <person name="Bowyer P."/>
            <person name="Matsuda Y."/>
            <person name="Mondo S."/>
            <person name="Lyhne E.K."/>
            <person name="Kogle M.E."/>
            <person name="Clum A."/>
            <person name="Lipzen A."/>
            <person name="Salamov A."/>
            <person name="Ngan C.Y."/>
            <person name="Daum C."/>
            <person name="Chiniquy J."/>
            <person name="Barry K."/>
            <person name="LaButti K."/>
            <person name="Haridas S."/>
            <person name="Simmons B.A."/>
            <person name="Magnuson J.K."/>
            <person name="Mortensen U.H."/>
            <person name="Larsen T.O."/>
            <person name="Grigoriev I.V."/>
            <person name="Baker S.E."/>
            <person name="Andersen M.R."/>
        </authorList>
    </citation>
    <scope>NUCLEOTIDE SEQUENCE [LARGE SCALE GENOMIC DNA]</scope>
    <source>
        <strain evidence="2 3">IBT 24754</strain>
    </source>
</reference>
<proteinExistence type="predicted"/>
<feature type="compositionally biased region" description="Pro residues" evidence="1">
    <location>
        <begin position="185"/>
        <end position="199"/>
    </location>
</feature>
<dbReference type="Proteomes" id="UP000244073">
    <property type="component" value="Unassembled WGS sequence"/>
</dbReference>
<evidence type="ECO:0000313" key="3">
    <source>
        <dbReference type="Proteomes" id="UP000244073"/>
    </source>
</evidence>
<feature type="compositionally biased region" description="Polar residues" evidence="1">
    <location>
        <begin position="202"/>
        <end position="237"/>
    </location>
</feature>
<gene>
    <name evidence="2" type="ORF">P175DRAFT_0535188</name>
</gene>
<accession>A0A2T5LPR3</accession>
<sequence length="517" mass="55841">MAVPRKACSADDDTIPCNQQECPNIEQVLMERSSLSARPGSFDTSSSNDSSFFNALRATSSNDLIPPAGSAMRDSLDSRVAANVAMFFSLSSDITGNFPQPQRNRTRRNMGQMGNPRTHFLSHGFPQSITGEGIGGSLPTALSQPHVLAEDDQPRKVVSLNDADDISRPPKWPQKIKSPMSPTLPRYPPPIRSPTPPGLPSFGTQEALSYASQFPVQSSTRRGNNLQNVPAGSNSASRKQRAQESRPVSYGELLRRLFGIPSTNPSAPNNRQVCLPARAEDGTAVLGRFPYRQSGHGTNASRRIHDHPFHRRNLSVAQYDGADAEDNSGLSRKTYAMEQQSNQHPPFGPVDVSSSDAIPGTYPPGTPGPSPAMPRPTLVRRDAVVSSPTPILRADSYHTCASDVPEGTPSHITGQEAMHADNTSLSGCFLAPTQSLTPITTPNQPNRVHNGSEFVLQCLKIADSILCCGIRDTPEDPMYSNTSSHDTYVTAHGWVPVRAQPSRPSAEAQDQPRPTEA</sequence>
<dbReference type="AlphaFoldDB" id="A0A2T5LPR3"/>
<comment type="caution">
    <text evidence="2">The sequence shown here is derived from an EMBL/GenBank/DDBJ whole genome shotgun (WGS) entry which is preliminary data.</text>
</comment>
<dbReference type="EMBL" id="MSFN02000008">
    <property type="protein sequence ID" value="PTU18274.1"/>
    <property type="molecule type" value="Genomic_DNA"/>
</dbReference>
<feature type="region of interest" description="Disordered" evidence="1">
    <location>
        <begin position="495"/>
        <end position="517"/>
    </location>
</feature>
<dbReference type="GeneID" id="63817084"/>
<evidence type="ECO:0000313" key="2">
    <source>
        <dbReference type="EMBL" id="PTU18274.1"/>
    </source>
</evidence>